<keyword evidence="5 8" id="KW-1133">Transmembrane helix</keyword>
<comment type="similarity">
    <text evidence="2">Belongs to the CpsC/CapA family.</text>
</comment>
<feature type="coiled-coil region" evidence="7">
    <location>
        <begin position="165"/>
        <end position="199"/>
    </location>
</feature>
<evidence type="ECO:0000259" key="10">
    <source>
        <dbReference type="Pfam" id="PF13807"/>
    </source>
</evidence>
<dbReference type="EMBL" id="PDBW01000001">
    <property type="protein sequence ID" value="PFH04307.1"/>
    <property type="molecule type" value="Genomic_DNA"/>
</dbReference>
<evidence type="ECO:0000256" key="6">
    <source>
        <dbReference type="ARBA" id="ARBA00023136"/>
    </source>
</evidence>
<comment type="subcellular location">
    <subcellularLocation>
        <location evidence="1">Cell membrane</location>
        <topology evidence="1">Multi-pass membrane protein</topology>
    </subcellularLocation>
</comment>
<proteinExistence type="inferred from homology"/>
<keyword evidence="3" id="KW-1003">Cell membrane</keyword>
<dbReference type="RefSeq" id="WP_003513385.1">
    <property type="nucleotide sequence ID" value="NZ_CP013828.1"/>
</dbReference>
<dbReference type="PANTHER" id="PTHR32309">
    <property type="entry name" value="TYROSINE-PROTEIN KINASE"/>
    <property type="match status" value="1"/>
</dbReference>
<accession>A0AB36TK61</accession>
<evidence type="ECO:0000256" key="1">
    <source>
        <dbReference type="ARBA" id="ARBA00004651"/>
    </source>
</evidence>
<feature type="transmembrane region" description="Helical" evidence="8">
    <location>
        <begin position="397"/>
        <end position="417"/>
    </location>
</feature>
<protein>
    <submittedName>
        <fullName evidence="11">Uncharacterized protein involved in exopolysaccharide biosynthesis</fullName>
    </submittedName>
</protein>
<feature type="domain" description="Tyrosine-protein kinase G-rich" evidence="10">
    <location>
        <begin position="339"/>
        <end position="419"/>
    </location>
</feature>
<evidence type="ECO:0000256" key="2">
    <source>
        <dbReference type="ARBA" id="ARBA00006683"/>
    </source>
</evidence>
<dbReference type="GO" id="GO:0005886">
    <property type="term" value="C:plasma membrane"/>
    <property type="evidence" value="ECO:0007669"/>
    <property type="project" value="UniProtKB-SubCell"/>
</dbReference>
<keyword evidence="6 8" id="KW-0472">Membrane</keyword>
<evidence type="ECO:0000313" key="12">
    <source>
        <dbReference type="Proteomes" id="UP000223596"/>
    </source>
</evidence>
<dbReference type="Pfam" id="PF02706">
    <property type="entry name" value="Wzz"/>
    <property type="match status" value="1"/>
</dbReference>
<dbReference type="GeneID" id="35804150"/>
<dbReference type="AlphaFoldDB" id="A0AB36TK61"/>
<evidence type="ECO:0000256" key="8">
    <source>
        <dbReference type="SAM" id="Phobius"/>
    </source>
</evidence>
<dbReference type="InterPro" id="IPR003856">
    <property type="entry name" value="LPS_length_determ_N"/>
</dbReference>
<evidence type="ECO:0000256" key="3">
    <source>
        <dbReference type="ARBA" id="ARBA00022475"/>
    </source>
</evidence>
<dbReference type="InterPro" id="IPR050445">
    <property type="entry name" value="Bact_polysacc_biosynth/exp"/>
</dbReference>
<dbReference type="GO" id="GO:0004713">
    <property type="term" value="F:protein tyrosine kinase activity"/>
    <property type="evidence" value="ECO:0007669"/>
    <property type="project" value="TreeGrafter"/>
</dbReference>
<comment type="caution">
    <text evidence="11">The sequence shown here is derived from an EMBL/GenBank/DDBJ whole genome shotgun (WGS) entry which is preliminary data.</text>
</comment>
<organism evidence="11 12">
    <name type="scientific">Acetivibrio thermocellus AD2</name>
    <dbReference type="NCBI Taxonomy" id="1138384"/>
    <lineage>
        <taxon>Bacteria</taxon>
        <taxon>Bacillati</taxon>
        <taxon>Bacillota</taxon>
        <taxon>Clostridia</taxon>
        <taxon>Eubacteriales</taxon>
        <taxon>Oscillospiraceae</taxon>
        <taxon>Acetivibrio</taxon>
    </lineage>
</organism>
<name>A0AB36TK61_ACETH</name>
<keyword evidence="7" id="KW-0175">Coiled coil</keyword>
<dbReference type="Proteomes" id="UP000223596">
    <property type="component" value="Unassembled WGS sequence"/>
</dbReference>
<dbReference type="PANTHER" id="PTHR32309:SF13">
    <property type="entry name" value="FERRIC ENTEROBACTIN TRANSPORT PROTEIN FEPE"/>
    <property type="match status" value="1"/>
</dbReference>
<reference evidence="11 12" key="1">
    <citation type="submission" date="2017-09" db="EMBL/GenBank/DDBJ databases">
        <title>Evaluation of Pacific Biosciences Sequencing Technology to Finishing C. thermocellum Genome Sequences.</title>
        <authorList>
            <person name="Brown S."/>
        </authorList>
    </citation>
    <scope>NUCLEOTIDE SEQUENCE [LARGE SCALE GENOMIC DNA]</scope>
    <source>
        <strain evidence="11 12">AD2</strain>
    </source>
</reference>
<dbReference type="Pfam" id="PF13807">
    <property type="entry name" value="GNVR"/>
    <property type="match status" value="1"/>
</dbReference>
<evidence type="ECO:0000256" key="7">
    <source>
        <dbReference type="SAM" id="Coils"/>
    </source>
</evidence>
<evidence type="ECO:0000256" key="4">
    <source>
        <dbReference type="ARBA" id="ARBA00022692"/>
    </source>
</evidence>
<evidence type="ECO:0000259" key="9">
    <source>
        <dbReference type="Pfam" id="PF02706"/>
    </source>
</evidence>
<evidence type="ECO:0000313" key="11">
    <source>
        <dbReference type="EMBL" id="PFH04307.1"/>
    </source>
</evidence>
<feature type="transmembrane region" description="Helical" evidence="8">
    <location>
        <begin position="18"/>
        <end position="39"/>
    </location>
</feature>
<sequence length="426" mass="48029">MEEISLRELIEIIIKGKWIIVAVTAVCIAIGIAVNAFVIKPVYVAQTTLMISSIKKSQIKEQVKSGDGDVNNFSSLIDDILQYPEMSVDNYREQVKNPVILEYIREEMDMKDVPLSSIASKITLNEIKDTDLITIKVTDENPETAAKIANLVGDRFAKLVCETNQKRTESTLEFIENQMKKEKENMEKLLGEYKSYLLQSRGPEEVKMELDAKLEKMTEYKTQLSQIKIDENATKASLDTAKNLINKTPQKLVTDSSLLTNPLLSAVIKEKTGISSEELASMKMSTEQINIIYVELSNIINELEIRLSNLEAQRINIEKVIQECQKEIENLQTEYAEKQQEYEILKKELDLSKEVYNAYQQKYKESMIMQSAETGRSSAVIVSEAIPPANPVAPKKALNVAVAGVVGVGISFAIIFIKEYLIRSKQ</sequence>
<dbReference type="InterPro" id="IPR032807">
    <property type="entry name" value="GNVR"/>
</dbReference>
<evidence type="ECO:0000256" key="5">
    <source>
        <dbReference type="ARBA" id="ARBA00022989"/>
    </source>
</evidence>
<feature type="coiled-coil region" evidence="7">
    <location>
        <begin position="293"/>
        <end position="362"/>
    </location>
</feature>
<gene>
    <name evidence="11" type="ORF">M972_113137</name>
</gene>
<keyword evidence="4 8" id="KW-0812">Transmembrane</keyword>
<feature type="domain" description="Polysaccharide chain length determinant N-terminal" evidence="9">
    <location>
        <begin position="2"/>
        <end position="78"/>
    </location>
</feature>
<dbReference type="Gene3D" id="1.20.1600.10">
    <property type="entry name" value="Outer membrane efflux proteins (OEP)"/>
    <property type="match status" value="1"/>
</dbReference>